<organism evidence="1 2">
    <name type="scientific">Hypoxylon rubiginosum</name>
    <dbReference type="NCBI Taxonomy" id="110542"/>
    <lineage>
        <taxon>Eukaryota</taxon>
        <taxon>Fungi</taxon>
        <taxon>Dikarya</taxon>
        <taxon>Ascomycota</taxon>
        <taxon>Pezizomycotina</taxon>
        <taxon>Sordariomycetes</taxon>
        <taxon>Xylariomycetidae</taxon>
        <taxon>Xylariales</taxon>
        <taxon>Hypoxylaceae</taxon>
        <taxon>Hypoxylon</taxon>
    </lineage>
</organism>
<sequence length="436" mass="49957">MNWARVDTAFNDHDFGVFNYETRPFKIVKKLHSAEIAECWEINSPEGLIWWIKEHGDSMHQECRQGTVAILFSRRCEHSPPSSLPVSMDGFSRLVELFRIHPTIVRTILREVASFYRTYLRDGTIVYTARTCSTWRDDDISLSSTYLPNEELNLCVFYGCNETQSTSIINNLEKADSAIYHSLLPAGLLVELDRGRLLKKIEKVTTDFTEATETMSSTSRDLESTSTQTSINQSSDLERSLDLYTEDRQLAKGIGIVEHQISSMIYHTVELEQMHFAQRRRARRKSGSKNQNHSIEMYILDHSNNDVRFRERLLEIRREYEQKLDQCRMVLDGLSFTTQRASDLANIRIALATKKESTQMKSIALVTMIFLPVTSVAQSIFSMGVFNWTASTEQTVLSFYFWVYVAIAGGLTLVTVGTWWVLTRGHKGEPDAAKLV</sequence>
<name>A0ACC0CRC7_9PEZI</name>
<dbReference type="Proteomes" id="UP001497680">
    <property type="component" value="Unassembled WGS sequence"/>
</dbReference>
<accession>A0ACC0CRC7</accession>
<gene>
    <name evidence="1" type="ORF">F4821DRAFT_202805</name>
</gene>
<reference evidence="1 2" key="1">
    <citation type="journal article" date="2022" name="New Phytol.">
        <title>Ecological generalism drives hyperdiversity of secondary metabolite gene clusters in xylarialean endophytes.</title>
        <authorList>
            <person name="Franco M.E.E."/>
            <person name="Wisecaver J.H."/>
            <person name="Arnold A.E."/>
            <person name="Ju Y.M."/>
            <person name="Slot J.C."/>
            <person name="Ahrendt S."/>
            <person name="Moore L.P."/>
            <person name="Eastman K.E."/>
            <person name="Scott K."/>
            <person name="Konkel Z."/>
            <person name="Mondo S.J."/>
            <person name="Kuo A."/>
            <person name="Hayes R.D."/>
            <person name="Haridas S."/>
            <person name="Andreopoulos B."/>
            <person name="Riley R."/>
            <person name="LaButti K."/>
            <person name="Pangilinan J."/>
            <person name="Lipzen A."/>
            <person name="Amirebrahimi M."/>
            <person name="Yan J."/>
            <person name="Adam C."/>
            <person name="Keymanesh K."/>
            <person name="Ng V."/>
            <person name="Louie K."/>
            <person name="Northen T."/>
            <person name="Drula E."/>
            <person name="Henrissat B."/>
            <person name="Hsieh H.M."/>
            <person name="Youens-Clark K."/>
            <person name="Lutzoni F."/>
            <person name="Miadlikowska J."/>
            <person name="Eastwood D.C."/>
            <person name="Hamelin R.C."/>
            <person name="Grigoriev I.V."/>
            <person name="U'Ren J.M."/>
        </authorList>
    </citation>
    <scope>NUCLEOTIDE SEQUENCE [LARGE SCALE GENOMIC DNA]</scope>
    <source>
        <strain evidence="1 2">ER1909</strain>
    </source>
</reference>
<evidence type="ECO:0000313" key="2">
    <source>
        <dbReference type="Proteomes" id="UP001497680"/>
    </source>
</evidence>
<evidence type="ECO:0000313" key="1">
    <source>
        <dbReference type="EMBL" id="KAI6082942.1"/>
    </source>
</evidence>
<proteinExistence type="predicted"/>
<comment type="caution">
    <text evidence="1">The sequence shown here is derived from an EMBL/GenBank/DDBJ whole genome shotgun (WGS) entry which is preliminary data.</text>
</comment>
<dbReference type="EMBL" id="MU394360">
    <property type="protein sequence ID" value="KAI6082942.1"/>
    <property type="molecule type" value="Genomic_DNA"/>
</dbReference>
<keyword evidence="2" id="KW-1185">Reference proteome</keyword>
<protein>
    <submittedName>
        <fullName evidence="1">Uncharacterized protein</fullName>
    </submittedName>
</protein>